<evidence type="ECO:0000313" key="2">
    <source>
        <dbReference type="EMBL" id="ALZ86591.1"/>
    </source>
</evidence>
<dbReference type="Proteomes" id="UP000064137">
    <property type="component" value="Chromosome"/>
</dbReference>
<reference evidence="2 3" key="1">
    <citation type="submission" date="2016-01" db="EMBL/GenBank/DDBJ databases">
        <title>Annotation of Pseudomonas oryzihabitans USDA-ARS-USMARC-56511.</title>
        <authorList>
            <person name="Harhay G.P."/>
            <person name="Harhay D.M."/>
            <person name="Smith T.P.L."/>
            <person name="Bono J.L."/>
            <person name="Heaton M.P."/>
            <person name="Clawson M.L."/>
            <person name="Chitko-Mckown C.G."/>
            <person name="Capik S.F."/>
            <person name="DeDonder K.D."/>
            <person name="Apley M.D."/>
            <person name="Lubbers B.V."/>
            <person name="White B.J."/>
            <person name="Larson R.L."/>
        </authorList>
    </citation>
    <scope>NUCLEOTIDE SEQUENCE [LARGE SCALE GENOMIC DNA]</scope>
    <source>
        <strain evidence="2 3">USDA-ARS-USMARC-56511</strain>
    </source>
</reference>
<dbReference type="InterPro" id="IPR004046">
    <property type="entry name" value="GST_C"/>
</dbReference>
<evidence type="ECO:0000313" key="3">
    <source>
        <dbReference type="Proteomes" id="UP000064137"/>
    </source>
</evidence>
<dbReference type="InterPro" id="IPR036282">
    <property type="entry name" value="Glutathione-S-Trfase_C_sf"/>
</dbReference>
<keyword evidence="2" id="KW-0808">Transferase</keyword>
<dbReference type="RefSeq" id="WP_059316638.1">
    <property type="nucleotide sequence ID" value="NZ_CP013987.1"/>
</dbReference>
<dbReference type="GO" id="GO:0006749">
    <property type="term" value="P:glutathione metabolic process"/>
    <property type="evidence" value="ECO:0007669"/>
    <property type="project" value="TreeGrafter"/>
</dbReference>
<sequence>MRYELHYWPSIQGRGEFVRLALEEAGADYLDVGNAPEDKGLGVPAMKPYLEGDQTRRPPFAPPFLKAGDDVISHVANILQYLGPRLDLVPTDEQSQFWVHGLQLTITDLTAEAHDVHHPVAISLTYEEQKEEARRRAKAFAGERIRTYLSYFERVLGYNPAGDTWLVGERRSYVDLSLFQVVAGLTYAFPNAMRRLAPEIPRVLAVAERVAALPNIAAYLASSRRLPFNENGIFRHYPELDPA</sequence>
<dbReference type="InterPro" id="IPR050213">
    <property type="entry name" value="GST_superfamily"/>
</dbReference>
<dbReference type="Gene3D" id="1.20.1050.10">
    <property type="match status" value="1"/>
</dbReference>
<accession>A0A0U4PCT3</accession>
<protein>
    <submittedName>
        <fullName evidence="2">Glutathione S-transferase</fullName>
    </submittedName>
</protein>
<dbReference type="SUPFAM" id="SSF47616">
    <property type="entry name" value="GST C-terminal domain-like"/>
    <property type="match status" value="1"/>
</dbReference>
<proteinExistence type="predicted"/>
<dbReference type="PANTHER" id="PTHR11571">
    <property type="entry name" value="GLUTATHIONE S-TRANSFERASE"/>
    <property type="match status" value="1"/>
</dbReference>
<evidence type="ECO:0000259" key="1">
    <source>
        <dbReference type="PROSITE" id="PS50405"/>
    </source>
</evidence>
<gene>
    <name evidence="2" type="ORF">APT59_21135</name>
</gene>
<dbReference type="GO" id="GO:0004364">
    <property type="term" value="F:glutathione transferase activity"/>
    <property type="evidence" value="ECO:0007669"/>
    <property type="project" value="TreeGrafter"/>
</dbReference>
<dbReference type="Gene3D" id="3.40.30.10">
    <property type="entry name" value="Glutaredoxin"/>
    <property type="match status" value="1"/>
</dbReference>
<dbReference type="AlphaFoldDB" id="A0A0U4PCT3"/>
<dbReference type="OrthoDB" id="6043394at2"/>
<dbReference type="CDD" id="cd03192">
    <property type="entry name" value="GST_C_Sigma_like"/>
    <property type="match status" value="1"/>
</dbReference>
<feature type="domain" description="GST C-terminal" evidence="1">
    <location>
        <begin position="92"/>
        <end position="228"/>
    </location>
</feature>
<dbReference type="KEGG" id="por:APT59_21135"/>
<dbReference type="InterPro" id="IPR036249">
    <property type="entry name" value="Thioredoxin-like_sf"/>
</dbReference>
<dbReference type="EMBL" id="CP013987">
    <property type="protein sequence ID" value="ALZ86591.1"/>
    <property type="molecule type" value="Genomic_DNA"/>
</dbReference>
<name>A0A0U4PCT3_9PSED</name>
<dbReference type="PROSITE" id="PS50405">
    <property type="entry name" value="GST_CTER"/>
    <property type="match status" value="1"/>
</dbReference>
<dbReference type="PANTHER" id="PTHR11571:SF263">
    <property type="entry name" value="GLUTATHIONE S-TRANSFERASE"/>
    <property type="match status" value="1"/>
</dbReference>
<dbReference type="SUPFAM" id="SSF52833">
    <property type="entry name" value="Thioredoxin-like"/>
    <property type="match status" value="1"/>
</dbReference>
<organism evidence="2 3">
    <name type="scientific">Pseudomonas oryzihabitans</name>
    <dbReference type="NCBI Taxonomy" id="47885"/>
    <lineage>
        <taxon>Bacteria</taxon>
        <taxon>Pseudomonadati</taxon>
        <taxon>Pseudomonadota</taxon>
        <taxon>Gammaproteobacteria</taxon>
        <taxon>Pseudomonadales</taxon>
        <taxon>Pseudomonadaceae</taxon>
        <taxon>Pseudomonas</taxon>
    </lineage>
</organism>
<dbReference type="InterPro" id="IPR010987">
    <property type="entry name" value="Glutathione-S-Trfase_C-like"/>
</dbReference>
<dbReference type="Pfam" id="PF14497">
    <property type="entry name" value="GST_C_3"/>
    <property type="match status" value="1"/>
</dbReference>